<keyword evidence="9" id="KW-1185">Reference proteome</keyword>
<dbReference type="EC" id="2.4.2.10" evidence="2 6"/>
<proteinExistence type="inferred from homology"/>
<dbReference type="PANTHER" id="PTHR19278">
    <property type="entry name" value="OROTATE PHOSPHORIBOSYLTRANSFERASE"/>
    <property type="match status" value="1"/>
</dbReference>
<dbReference type="NCBIfam" id="TIGR00336">
    <property type="entry name" value="pyrE"/>
    <property type="match status" value="1"/>
</dbReference>
<comment type="catalytic activity">
    <reaction evidence="6">
        <text>orotidine 5'-phosphate + diphosphate = orotate + 5-phospho-alpha-D-ribose 1-diphosphate</text>
        <dbReference type="Rhea" id="RHEA:10380"/>
        <dbReference type="ChEBI" id="CHEBI:30839"/>
        <dbReference type="ChEBI" id="CHEBI:33019"/>
        <dbReference type="ChEBI" id="CHEBI:57538"/>
        <dbReference type="ChEBI" id="CHEBI:58017"/>
        <dbReference type="EC" id="2.4.2.10"/>
    </reaction>
</comment>
<dbReference type="HAMAP" id="MF_01208">
    <property type="entry name" value="PyrE"/>
    <property type="match status" value="1"/>
</dbReference>
<dbReference type="GO" id="GO:0004588">
    <property type="term" value="F:orotate phosphoribosyltransferase activity"/>
    <property type="evidence" value="ECO:0007669"/>
    <property type="project" value="UniProtKB-EC"/>
</dbReference>
<dbReference type="InterPro" id="IPR000836">
    <property type="entry name" value="PRTase_dom"/>
</dbReference>
<sequence length="205" mass="21871">MTNLKEAIAEQLLKIGAVVLSPNDPFTWSSGLKAPIYCDNRLTLSFPEVRSMIADGFVSLINEKDSAVDVIAGAATGGIAHAAWVSEKMNVPMVYVRGKAKGHGKKSQVEGLVHPGQKVIVIEDLVSTGGSALTVVDALKAEGCDVLGVAAIFTYGLKAADENFAQAEIPVETLTDFHTLLDVATRSGKISEQERRVLEAWHAKQ</sequence>
<comment type="function">
    <text evidence="6">Catalyzes the transfer of a ribosyl phosphate group from 5-phosphoribose 1-diphosphate to orotate, leading to the formation of orotidine monophosphate (OMP).</text>
</comment>
<comment type="subunit">
    <text evidence="6">Homodimer.</text>
</comment>
<gene>
    <name evidence="6 8" type="primary">pyrE</name>
    <name evidence="8" type="ORF">ACFO4N_00920</name>
</gene>
<reference evidence="9" key="1">
    <citation type="journal article" date="2019" name="Int. J. Syst. Evol. Microbiol.">
        <title>The Global Catalogue of Microorganisms (GCM) 10K type strain sequencing project: providing services to taxonomists for standard genome sequencing and annotation.</title>
        <authorList>
            <consortium name="The Broad Institute Genomics Platform"/>
            <consortium name="The Broad Institute Genome Sequencing Center for Infectious Disease"/>
            <person name="Wu L."/>
            <person name="Ma J."/>
        </authorList>
    </citation>
    <scope>NUCLEOTIDE SEQUENCE [LARGE SCALE GENOMIC DNA]</scope>
    <source>
        <strain evidence="9">CGMCC 1.16306</strain>
    </source>
</reference>
<evidence type="ECO:0000313" key="8">
    <source>
        <dbReference type="EMBL" id="MFC4617285.1"/>
    </source>
</evidence>
<evidence type="ECO:0000256" key="6">
    <source>
        <dbReference type="HAMAP-Rule" id="MF_01208"/>
    </source>
</evidence>
<evidence type="ECO:0000256" key="3">
    <source>
        <dbReference type="ARBA" id="ARBA00022676"/>
    </source>
</evidence>
<comment type="pathway">
    <text evidence="1 6">Pyrimidine metabolism; UMP biosynthesis via de novo pathway; UMP from orotate: step 1/2.</text>
</comment>
<evidence type="ECO:0000256" key="1">
    <source>
        <dbReference type="ARBA" id="ARBA00004889"/>
    </source>
</evidence>
<evidence type="ECO:0000256" key="2">
    <source>
        <dbReference type="ARBA" id="ARBA00011971"/>
    </source>
</evidence>
<evidence type="ECO:0000256" key="4">
    <source>
        <dbReference type="ARBA" id="ARBA00022679"/>
    </source>
</evidence>
<dbReference type="InterPro" id="IPR023031">
    <property type="entry name" value="OPRT"/>
</dbReference>
<dbReference type="InterPro" id="IPR029057">
    <property type="entry name" value="PRTase-like"/>
</dbReference>
<organism evidence="8 9">
    <name type="scientific">Camelliibacillus cellulosilyticus</name>
    <dbReference type="NCBI Taxonomy" id="2174486"/>
    <lineage>
        <taxon>Bacteria</taxon>
        <taxon>Bacillati</taxon>
        <taxon>Bacillota</taxon>
        <taxon>Bacilli</taxon>
        <taxon>Bacillales</taxon>
        <taxon>Sporolactobacillaceae</taxon>
        <taxon>Camelliibacillus</taxon>
    </lineage>
</organism>
<keyword evidence="3 6" id="KW-0328">Glycosyltransferase</keyword>
<feature type="binding site" description="in other chain" evidence="6">
    <location>
        <begin position="123"/>
        <end position="131"/>
    </location>
    <ligand>
        <name>5-phospho-alpha-D-ribose 1-diphosphate</name>
        <dbReference type="ChEBI" id="CHEBI:58017"/>
        <note>ligand shared between dimeric partners</note>
    </ligand>
</feature>
<keyword evidence="5 6" id="KW-0665">Pyrimidine biosynthesis</keyword>
<feature type="binding site" evidence="6">
    <location>
        <position position="97"/>
    </location>
    <ligand>
        <name>5-phospho-alpha-D-ribose 1-diphosphate</name>
        <dbReference type="ChEBI" id="CHEBI:58017"/>
        <note>ligand shared between dimeric partners</note>
    </ligand>
</feature>
<evidence type="ECO:0000259" key="7">
    <source>
        <dbReference type="Pfam" id="PF00156"/>
    </source>
</evidence>
<comment type="similarity">
    <text evidence="6">Belongs to the purine/pyrimidine phosphoribosyltransferase family. PyrE subfamily.</text>
</comment>
<dbReference type="Pfam" id="PF00156">
    <property type="entry name" value="Pribosyltran"/>
    <property type="match status" value="1"/>
</dbReference>
<dbReference type="InterPro" id="IPR004467">
    <property type="entry name" value="Or_phspho_trans_dom"/>
</dbReference>
<keyword evidence="6" id="KW-0460">Magnesium</keyword>
<comment type="caution">
    <text evidence="6">Lacks conserved residue(s) required for the propagation of feature annotation.</text>
</comment>
<feature type="binding site" evidence="6">
    <location>
        <position position="127"/>
    </location>
    <ligand>
        <name>orotate</name>
        <dbReference type="ChEBI" id="CHEBI:30839"/>
    </ligand>
</feature>
<comment type="cofactor">
    <cofactor evidence="6">
        <name>Mg(2+)</name>
        <dbReference type="ChEBI" id="CHEBI:18420"/>
    </cofactor>
</comment>
<feature type="binding site" evidence="6">
    <location>
        <position position="101"/>
    </location>
    <ligand>
        <name>5-phospho-alpha-D-ribose 1-diphosphate</name>
        <dbReference type="ChEBI" id="CHEBI:58017"/>
        <note>ligand shared between dimeric partners</note>
    </ligand>
</feature>
<dbReference type="Proteomes" id="UP001596022">
    <property type="component" value="Unassembled WGS sequence"/>
</dbReference>
<dbReference type="SUPFAM" id="SSF53271">
    <property type="entry name" value="PRTase-like"/>
    <property type="match status" value="1"/>
</dbReference>
<dbReference type="CDD" id="cd06223">
    <property type="entry name" value="PRTases_typeI"/>
    <property type="match status" value="1"/>
</dbReference>
<dbReference type="RefSeq" id="WP_376844340.1">
    <property type="nucleotide sequence ID" value="NZ_JBHSFW010000001.1"/>
</dbReference>
<feature type="domain" description="Phosphoribosyltransferase" evidence="7">
    <location>
        <begin position="60"/>
        <end position="154"/>
    </location>
</feature>
<dbReference type="EMBL" id="JBHSFW010000001">
    <property type="protein sequence ID" value="MFC4617285.1"/>
    <property type="molecule type" value="Genomic_DNA"/>
</dbReference>
<protein>
    <recommendedName>
        <fullName evidence="2 6">Orotate phosphoribosyltransferase</fullName>
        <shortName evidence="6">OPRT</shortName>
        <shortName evidence="6">OPRTase</shortName>
        <ecNumber evidence="2 6">2.4.2.10</ecNumber>
    </recommendedName>
</protein>
<keyword evidence="4 6" id="KW-0808">Transferase</keyword>
<name>A0ABV9GKT5_9BACL</name>
<evidence type="ECO:0000256" key="5">
    <source>
        <dbReference type="ARBA" id="ARBA00022975"/>
    </source>
</evidence>
<comment type="caution">
    <text evidence="8">The sequence shown here is derived from an EMBL/GenBank/DDBJ whole genome shotgun (WGS) entry which is preliminary data.</text>
</comment>
<evidence type="ECO:0000313" key="9">
    <source>
        <dbReference type="Proteomes" id="UP001596022"/>
    </source>
</evidence>
<dbReference type="PANTHER" id="PTHR19278:SF9">
    <property type="entry name" value="URIDINE 5'-MONOPHOSPHATE SYNTHASE"/>
    <property type="match status" value="1"/>
</dbReference>
<dbReference type="Gene3D" id="3.40.50.2020">
    <property type="match status" value="1"/>
</dbReference>
<feature type="binding site" evidence="6">
    <location>
        <position position="103"/>
    </location>
    <ligand>
        <name>5-phospho-alpha-D-ribose 1-diphosphate</name>
        <dbReference type="ChEBI" id="CHEBI:58017"/>
        <note>ligand shared between dimeric partners</note>
    </ligand>
</feature>
<accession>A0ABV9GKT5</accession>